<dbReference type="Proteomes" id="UP001596303">
    <property type="component" value="Unassembled WGS sequence"/>
</dbReference>
<dbReference type="Pfam" id="PF00072">
    <property type="entry name" value="Response_reg"/>
    <property type="match status" value="1"/>
</dbReference>
<protein>
    <submittedName>
        <fullName evidence="3">Response regulator</fullName>
    </submittedName>
</protein>
<dbReference type="PANTHER" id="PTHR43228:SF1">
    <property type="entry name" value="TWO-COMPONENT RESPONSE REGULATOR ARR22"/>
    <property type="match status" value="1"/>
</dbReference>
<evidence type="ECO:0000313" key="4">
    <source>
        <dbReference type="Proteomes" id="UP001596303"/>
    </source>
</evidence>
<dbReference type="InterPro" id="IPR052048">
    <property type="entry name" value="ST_Response_Regulator"/>
</dbReference>
<comment type="caution">
    <text evidence="3">The sequence shown here is derived from an EMBL/GenBank/DDBJ whole genome shotgun (WGS) entry which is preliminary data.</text>
</comment>
<organism evidence="3 4">
    <name type="scientific">Ponticaulis profundi</name>
    <dbReference type="NCBI Taxonomy" id="2665222"/>
    <lineage>
        <taxon>Bacteria</taxon>
        <taxon>Pseudomonadati</taxon>
        <taxon>Pseudomonadota</taxon>
        <taxon>Alphaproteobacteria</taxon>
        <taxon>Hyphomonadales</taxon>
        <taxon>Hyphomonadaceae</taxon>
        <taxon>Ponticaulis</taxon>
    </lineage>
</organism>
<dbReference type="PROSITE" id="PS50110">
    <property type="entry name" value="RESPONSE_REGULATORY"/>
    <property type="match status" value="1"/>
</dbReference>
<dbReference type="EMBL" id="JBHSSW010000005">
    <property type="protein sequence ID" value="MFC6197560.1"/>
    <property type="molecule type" value="Genomic_DNA"/>
</dbReference>
<sequence length="175" mass="20078">MKSLDISVLILEDNHQMRMLMTTILNGLGIRQVSGAECVDEAIDRCLHNQYDIFLVDQLLRGRDSGLRFVKWLRMSGESRAPMAPVITISSFSERSRIIEAINAGVDEFLVKPLRPVDMARRIQAVGMKRRKFVRTGDYFGPCRRRLPVPANFTGPYRRADDMVDQDDDLMFELD</sequence>
<reference evidence="4" key="1">
    <citation type="journal article" date="2019" name="Int. J. Syst. Evol. Microbiol.">
        <title>The Global Catalogue of Microorganisms (GCM) 10K type strain sequencing project: providing services to taxonomists for standard genome sequencing and annotation.</title>
        <authorList>
            <consortium name="The Broad Institute Genomics Platform"/>
            <consortium name="The Broad Institute Genome Sequencing Center for Infectious Disease"/>
            <person name="Wu L."/>
            <person name="Ma J."/>
        </authorList>
    </citation>
    <scope>NUCLEOTIDE SEQUENCE [LARGE SCALE GENOMIC DNA]</scope>
    <source>
        <strain evidence="4">CGMCC-1.15741</strain>
    </source>
</reference>
<dbReference type="Gene3D" id="3.40.50.2300">
    <property type="match status" value="1"/>
</dbReference>
<feature type="modified residue" description="4-aspartylphosphate" evidence="1">
    <location>
        <position position="57"/>
    </location>
</feature>
<dbReference type="InterPro" id="IPR011006">
    <property type="entry name" value="CheY-like_superfamily"/>
</dbReference>
<dbReference type="InterPro" id="IPR001789">
    <property type="entry name" value="Sig_transdc_resp-reg_receiver"/>
</dbReference>
<dbReference type="SMART" id="SM00448">
    <property type="entry name" value="REC"/>
    <property type="match status" value="1"/>
</dbReference>
<evidence type="ECO:0000256" key="1">
    <source>
        <dbReference type="PROSITE-ProRule" id="PRU00169"/>
    </source>
</evidence>
<evidence type="ECO:0000259" key="2">
    <source>
        <dbReference type="PROSITE" id="PS50110"/>
    </source>
</evidence>
<dbReference type="PANTHER" id="PTHR43228">
    <property type="entry name" value="TWO-COMPONENT RESPONSE REGULATOR"/>
    <property type="match status" value="1"/>
</dbReference>
<dbReference type="RefSeq" id="WP_377376648.1">
    <property type="nucleotide sequence ID" value="NZ_JBHSSW010000005.1"/>
</dbReference>
<proteinExistence type="predicted"/>
<evidence type="ECO:0000313" key="3">
    <source>
        <dbReference type="EMBL" id="MFC6197560.1"/>
    </source>
</evidence>
<dbReference type="CDD" id="cd00156">
    <property type="entry name" value="REC"/>
    <property type="match status" value="1"/>
</dbReference>
<name>A0ABW1S7F2_9PROT</name>
<keyword evidence="4" id="KW-1185">Reference proteome</keyword>
<keyword evidence="1" id="KW-0597">Phosphoprotein</keyword>
<gene>
    <name evidence="3" type="ORF">ACFQDM_05695</name>
</gene>
<feature type="domain" description="Response regulatory" evidence="2">
    <location>
        <begin position="7"/>
        <end position="127"/>
    </location>
</feature>
<dbReference type="SUPFAM" id="SSF52172">
    <property type="entry name" value="CheY-like"/>
    <property type="match status" value="1"/>
</dbReference>
<accession>A0ABW1S7F2</accession>